<proteinExistence type="predicted"/>
<keyword evidence="1" id="KW-0812">Transmembrane</keyword>
<reference evidence="2 3" key="1">
    <citation type="submission" date="2019-06" db="EMBL/GenBank/DDBJ databases">
        <title>Complete genome of Shewanella marisflavi ECSMB14101, a mussel settlement-inducing bacterium isolated from East China Sea.</title>
        <authorList>
            <person name="Yang J."/>
            <person name="Liang X."/>
            <person name="Chang R."/>
            <person name="Peng L."/>
        </authorList>
    </citation>
    <scope>NUCLEOTIDE SEQUENCE [LARGE SCALE GENOMIC DNA]</scope>
    <source>
        <strain evidence="2 3">ECSMB14101</strain>
    </source>
</reference>
<gene>
    <name evidence="2" type="ORF">FGA12_01810</name>
</gene>
<keyword evidence="1" id="KW-0472">Membrane</keyword>
<keyword evidence="3" id="KW-1185">Reference proteome</keyword>
<evidence type="ECO:0008006" key="4">
    <source>
        <dbReference type="Google" id="ProtNLM"/>
    </source>
</evidence>
<name>A0ABX5WHR4_9GAMM</name>
<dbReference type="EMBL" id="CP041153">
    <property type="protein sequence ID" value="QDF73997.1"/>
    <property type="molecule type" value="Genomic_DNA"/>
</dbReference>
<feature type="transmembrane region" description="Helical" evidence="1">
    <location>
        <begin position="12"/>
        <end position="36"/>
    </location>
</feature>
<dbReference type="Proteomes" id="UP000318758">
    <property type="component" value="Chromosome"/>
</dbReference>
<protein>
    <recommendedName>
        <fullName evidence="4">MSHA biogenesis protein MshF</fullName>
    </recommendedName>
</protein>
<evidence type="ECO:0000313" key="2">
    <source>
        <dbReference type="EMBL" id="QDF73997.1"/>
    </source>
</evidence>
<evidence type="ECO:0000313" key="3">
    <source>
        <dbReference type="Proteomes" id="UP000318758"/>
    </source>
</evidence>
<organism evidence="2 3">
    <name type="scientific">Shewanella marisflavi</name>
    <dbReference type="NCBI Taxonomy" id="260364"/>
    <lineage>
        <taxon>Bacteria</taxon>
        <taxon>Pseudomonadati</taxon>
        <taxon>Pseudomonadota</taxon>
        <taxon>Gammaproteobacteria</taxon>
        <taxon>Alteromonadales</taxon>
        <taxon>Shewanellaceae</taxon>
        <taxon>Shewanella</taxon>
    </lineage>
</organism>
<accession>A0ABX5WHR4</accession>
<keyword evidence="1" id="KW-1133">Transmembrane helix</keyword>
<sequence length="163" mass="18325">MKNQQRVDGELMQAYGKVVAILVLLLILGGLGYGYFAKVDQVSSQGLRFEHNRLLNVLAMVRSQWLVQGRPKEMRLDWSTAIDLGDGQQPLIKMSDQGWPTLSKVTQEGCKTLWWQLLGGRNELSKIITQADEAGEVCSYIANNGDRLSYQLHSGQVIFLTDR</sequence>
<evidence type="ECO:0000256" key="1">
    <source>
        <dbReference type="SAM" id="Phobius"/>
    </source>
</evidence>
<dbReference type="RefSeq" id="WP_033539065.1">
    <property type="nucleotide sequence ID" value="NZ_CP041153.1"/>
</dbReference>